<evidence type="ECO:0000256" key="1">
    <source>
        <dbReference type="SAM" id="MobiDB-lite"/>
    </source>
</evidence>
<keyword evidence="2" id="KW-1133">Transmembrane helix</keyword>
<dbReference type="RefSeq" id="WP_344698996.1">
    <property type="nucleotide sequence ID" value="NZ_BAABBM010000001.1"/>
</dbReference>
<proteinExistence type="predicted"/>
<sequence length="374" mass="39473">MASSVKSLSNHYEVLGLSPTASQDEINQAFAKNMGMFGARPFAEAAKVSLAFEVLRDPAKRREYDRSIGLKAKPEPYKWTFAVAPQRGLPFAVAAVPKVVAEPTAPKPHVTQAEAEAKRAEDKLASLIQSLRDLSEPTAPQSAPEKLPTAKEAVTPQPEVNDAPPPLRVPLFVNLEMADDSSEREFLRQDWRRPVYVLGALLVGTGILGAVAGLSVTGNNSEAQAEPAVTVAVPTAKVRTPAANEAVDPALAAETSAAPQPAPYIEPRHRISRPQLAASKVEVPEVTQEAAPVEAAAADPLAPQPEVTTAVAAKLPLSNAVIARTISRIGYACGSVSSATAVEGSPGSFNVTCTSGHSYRAAPVKGRYRFKRLG</sequence>
<comment type="caution">
    <text evidence="4">The sequence shown here is derived from an EMBL/GenBank/DDBJ whole genome shotgun (WGS) entry which is preliminary data.</text>
</comment>
<gene>
    <name evidence="4" type="ORF">GCM10022276_14390</name>
</gene>
<keyword evidence="5" id="KW-1185">Reference proteome</keyword>
<dbReference type="CDD" id="cd06257">
    <property type="entry name" value="DnaJ"/>
    <property type="match status" value="1"/>
</dbReference>
<dbReference type="SUPFAM" id="SSF46565">
    <property type="entry name" value="Chaperone J-domain"/>
    <property type="match status" value="1"/>
</dbReference>
<feature type="domain" description="J" evidence="3">
    <location>
        <begin position="10"/>
        <end position="68"/>
    </location>
</feature>
<organism evidence="4 5">
    <name type="scientific">Sphingomonas limnosediminicola</name>
    <dbReference type="NCBI Taxonomy" id="940133"/>
    <lineage>
        <taxon>Bacteria</taxon>
        <taxon>Pseudomonadati</taxon>
        <taxon>Pseudomonadota</taxon>
        <taxon>Alphaproteobacteria</taxon>
        <taxon>Sphingomonadales</taxon>
        <taxon>Sphingomonadaceae</taxon>
        <taxon>Sphingomonas</taxon>
    </lineage>
</organism>
<dbReference type="EMBL" id="BAABBM010000001">
    <property type="protein sequence ID" value="GAA3896544.1"/>
    <property type="molecule type" value="Genomic_DNA"/>
</dbReference>
<reference evidence="5" key="1">
    <citation type="journal article" date="2019" name="Int. J. Syst. Evol. Microbiol.">
        <title>The Global Catalogue of Microorganisms (GCM) 10K type strain sequencing project: providing services to taxonomists for standard genome sequencing and annotation.</title>
        <authorList>
            <consortium name="The Broad Institute Genomics Platform"/>
            <consortium name="The Broad Institute Genome Sequencing Center for Infectious Disease"/>
            <person name="Wu L."/>
            <person name="Ma J."/>
        </authorList>
    </citation>
    <scope>NUCLEOTIDE SEQUENCE [LARGE SCALE GENOMIC DNA]</scope>
    <source>
        <strain evidence="5">JCM 17543</strain>
    </source>
</reference>
<evidence type="ECO:0000313" key="5">
    <source>
        <dbReference type="Proteomes" id="UP001500827"/>
    </source>
</evidence>
<keyword evidence="2" id="KW-0472">Membrane</keyword>
<feature type="transmembrane region" description="Helical" evidence="2">
    <location>
        <begin position="195"/>
        <end position="216"/>
    </location>
</feature>
<dbReference type="PROSITE" id="PS50076">
    <property type="entry name" value="DNAJ_2"/>
    <property type="match status" value="1"/>
</dbReference>
<dbReference type="Pfam" id="PF00226">
    <property type="entry name" value="DnaJ"/>
    <property type="match status" value="1"/>
</dbReference>
<dbReference type="Proteomes" id="UP001500827">
    <property type="component" value="Unassembled WGS sequence"/>
</dbReference>
<dbReference type="PRINTS" id="PR00625">
    <property type="entry name" value="JDOMAIN"/>
</dbReference>
<keyword evidence="2" id="KW-0812">Transmembrane</keyword>
<evidence type="ECO:0000313" key="4">
    <source>
        <dbReference type="EMBL" id="GAA3896544.1"/>
    </source>
</evidence>
<accession>A0ABP7L7Z4</accession>
<dbReference type="InterPro" id="IPR036869">
    <property type="entry name" value="J_dom_sf"/>
</dbReference>
<evidence type="ECO:0000256" key="2">
    <source>
        <dbReference type="SAM" id="Phobius"/>
    </source>
</evidence>
<dbReference type="Gene3D" id="1.10.287.110">
    <property type="entry name" value="DnaJ domain"/>
    <property type="match status" value="1"/>
</dbReference>
<evidence type="ECO:0000259" key="3">
    <source>
        <dbReference type="PROSITE" id="PS50076"/>
    </source>
</evidence>
<dbReference type="InterPro" id="IPR001623">
    <property type="entry name" value="DnaJ_domain"/>
</dbReference>
<name>A0ABP7L7Z4_9SPHN</name>
<protein>
    <recommendedName>
        <fullName evidence="3">J domain-containing protein</fullName>
    </recommendedName>
</protein>
<feature type="region of interest" description="Disordered" evidence="1">
    <location>
        <begin position="134"/>
        <end position="166"/>
    </location>
</feature>